<organism evidence="1 2">
    <name type="scientific">Parvularcula lutaonensis</name>
    <dbReference type="NCBI Taxonomy" id="491923"/>
    <lineage>
        <taxon>Bacteria</taxon>
        <taxon>Pseudomonadati</taxon>
        <taxon>Pseudomonadota</taxon>
        <taxon>Alphaproteobacteria</taxon>
        <taxon>Parvularculales</taxon>
        <taxon>Parvularculaceae</taxon>
        <taxon>Parvularcula</taxon>
    </lineage>
</organism>
<dbReference type="EMBL" id="JBHRVA010000002">
    <property type="protein sequence ID" value="MFC3301353.1"/>
    <property type="molecule type" value="Genomic_DNA"/>
</dbReference>
<gene>
    <name evidence="1" type="ORF">ACFONP_01235</name>
</gene>
<keyword evidence="2" id="KW-1185">Reference proteome</keyword>
<accession>A0ABV7M7F5</accession>
<evidence type="ECO:0000313" key="2">
    <source>
        <dbReference type="Proteomes" id="UP001595607"/>
    </source>
</evidence>
<proteinExistence type="predicted"/>
<sequence length="92" mass="9596">MADQSLLKTFGDQTKAVAASVSDMPTRRKVLLGGTAIITIGAIGLSAASGESSPFIRAAKDTPRADIRDLGDGFFLVDGWVLTADDLERAGE</sequence>
<comment type="caution">
    <text evidence="1">The sequence shown here is derived from an EMBL/GenBank/DDBJ whole genome shotgun (WGS) entry which is preliminary data.</text>
</comment>
<evidence type="ECO:0000313" key="1">
    <source>
        <dbReference type="EMBL" id="MFC3301353.1"/>
    </source>
</evidence>
<protein>
    <submittedName>
        <fullName evidence="1">Uncharacterized protein</fullName>
    </submittedName>
</protein>
<dbReference type="RefSeq" id="WP_189572206.1">
    <property type="nucleotide sequence ID" value="NZ_BMXU01000001.1"/>
</dbReference>
<name>A0ABV7M7F5_9PROT</name>
<dbReference type="Proteomes" id="UP001595607">
    <property type="component" value="Unassembled WGS sequence"/>
</dbReference>
<reference evidence="2" key="1">
    <citation type="journal article" date="2019" name="Int. J. Syst. Evol. Microbiol.">
        <title>The Global Catalogue of Microorganisms (GCM) 10K type strain sequencing project: providing services to taxonomists for standard genome sequencing and annotation.</title>
        <authorList>
            <consortium name="The Broad Institute Genomics Platform"/>
            <consortium name="The Broad Institute Genome Sequencing Center for Infectious Disease"/>
            <person name="Wu L."/>
            <person name="Ma J."/>
        </authorList>
    </citation>
    <scope>NUCLEOTIDE SEQUENCE [LARGE SCALE GENOMIC DNA]</scope>
    <source>
        <strain evidence="2">KCTC 22245</strain>
    </source>
</reference>